<feature type="region of interest" description="Disordered" evidence="6">
    <location>
        <begin position="1"/>
        <end position="44"/>
    </location>
</feature>
<dbReference type="InterPro" id="IPR041195">
    <property type="entry name" value="Rnh202_N"/>
</dbReference>
<evidence type="ECO:0000256" key="5">
    <source>
        <dbReference type="ARBA" id="ARBA00033464"/>
    </source>
</evidence>
<reference evidence="9" key="1">
    <citation type="submission" date="2021-03" db="EMBL/GenBank/DDBJ databases">
        <title>Comparative genomics and phylogenomic investigation of the class Geoglossomycetes provide insights into ecological specialization and systematics.</title>
        <authorList>
            <person name="Melie T."/>
            <person name="Pirro S."/>
            <person name="Miller A.N."/>
            <person name="Quandt A."/>
        </authorList>
    </citation>
    <scope>NUCLEOTIDE SEQUENCE</scope>
    <source>
        <strain evidence="9">GBOQ0MN5Z8</strain>
    </source>
</reference>
<dbReference type="AlphaFoldDB" id="A0A9P8L440"/>
<feature type="region of interest" description="Disordered" evidence="6">
    <location>
        <begin position="275"/>
        <end position="305"/>
    </location>
</feature>
<evidence type="ECO:0000256" key="1">
    <source>
        <dbReference type="ARBA" id="ARBA00004123"/>
    </source>
</evidence>
<feature type="domain" description="Ribonuclease H2 subunit B wHTH" evidence="7">
    <location>
        <begin position="152"/>
        <end position="355"/>
    </location>
</feature>
<evidence type="ECO:0000256" key="4">
    <source>
        <dbReference type="ARBA" id="ARBA00024778"/>
    </source>
</evidence>
<dbReference type="InterPro" id="IPR040456">
    <property type="entry name" value="RNase_H2_suB"/>
</dbReference>
<dbReference type="EMBL" id="JAGHQL010000048">
    <property type="protein sequence ID" value="KAH0542708.1"/>
    <property type="molecule type" value="Genomic_DNA"/>
</dbReference>
<dbReference type="GO" id="GO:0006401">
    <property type="term" value="P:RNA catabolic process"/>
    <property type="evidence" value="ECO:0007669"/>
    <property type="project" value="TreeGrafter"/>
</dbReference>
<evidence type="ECO:0000256" key="6">
    <source>
        <dbReference type="SAM" id="MobiDB-lite"/>
    </source>
</evidence>
<dbReference type="Gene3D" id="1.10.20.120">
    <property type="match status" value="1"/>
</dbReference>
<dbReference type="Pfam" id="PF09468">
    <property type="entry name" value="RNase_H2-Ydr279"/>
    <property type="match status" value="1"/>
</dbReference>
<evidence type="ECO:0000259" key="8">
    <source>
        <dbReference type="Pfam" id="PF17745"/>
    </source>
</evidence>
<keyword evidence="10" id="KW-1185">Reference proteome</keyword>
<proteinExistence type="predicted"/>
<sequence>MRRTRSSKSAKPGTEKSPPISEPDNPLPESNDKNPPKCFILPKGASPEARIVTLPNPRTLTPTRYYLCPERGIYEFTKITAPKSSPRSWLLAPQTQPAKAVSSGVIPSGEEGSSAEHEPAKAPSSEPGSILTKGYAIRSADLFIATPLDPLFLIIPALAPVPNSGKHPKQLFLSSDDYFDTLSSTSRHYGTILQIPRLRMAFEARMDIICDTVDAGGERMYRLNEEKLMRELLRKANEVVDKGLPASLEESFVKKALEVPVACVKREESLAAVGNLDPEDETQLDVAGAETPSTESTVDSQTSTTSTITTLTSVSQLPEPAPFSGPPSAPALIARLLRLRTALTYLSTTYIPAHLVRSPSPSIIDFTPLTSHLTHLASLREEAFASRSLGDYSCKRALDDDGEEESRAEKKRKKEEEERRKKAGESRGVRDLKKVDVRGMKKMSDFFGKKKT</sequence>
<evidence type="ECO:0000313" key="9">
    <source>
        <dbReference type="EMBL" id="KAH0542708.1"/>
    </source>
</evidence>
<keyword evidence="3" id="KW-0539">Nucleus</keyword>
<dbReference type="GO" id="GO:0005654">
    <property type="term" value="C:nucleoplasm"/>
    <property type="evidence" value="ECO:0007669"/>
    <property type="project" value="TreeGrafter"/>
</dbReference>
<dbReference type="PANTHER" id="PTHR13383:SF11">
    <property type="entry name" value="RIBONUCLEASE H2 SUBUNIT B"/>
    <property type="match status" value="1"/>
</dbReference>
<feature type="compositionally biased region" description="Basic and acidic residues" evidence="6">
    <location>
        <begin position="414"/>
        <end position="436"/>
    </location>
</feature>
<dbReference type="CDD" id="cd09270">
    <property type="entry name" value="RNase_H2-B"/>
    <property type="match status" value="1"/>
</dbReference>
<comment type="subcellular location">
    <subcellularLocation>
        <location evidence="1">Nucleus</location>
    </subcellularLocation>
</comment>
<evidence type="ECO:0000313" key="10">
    <source>
        <dbReference type="Proteomes" id="UP000698800"/>
    </source>
</evidence>
<feature type="region of interest" description="Disordered" evidence="6">
    <location>
        <begin position="396"/>
        <end position="436"/>
    </location>
</feature>
<dbReference type="OrthoDB" id="29098at2759"/>
<dbReference type="GO" id="GO:0032299">
    <property type="term" value="C:ribonuclease H2 complex"/>
    <property type="evidence" value="ECO:0007669"/>
    <property type="project" value="InterPro"/>
</dbReference>
<gene>
    <name evidence="9" type="ORF">FGG08_002943</name>
</gene>
<dbReference type="Pfam" id="PF17745">
    <property type="entry name" value="Ydr279_N"/>
    <property type="match status" value="1"/>
</dbReference>
<dbReference type="PANTHER" id="PTHR13383">
    <property type="entry name" value="RIBONUCLEASE H2 SUBUNIT B"/>
    <property type="match status" value="1"/>
</dbReference>
<evidence type="ECO:0000259" key="7">
    <source>
        <dbReference type="Pfam" id="PF09468"/>
    </source>
</evidence>
<comment type="function">
    <text evidence="4">Non catalytic subunit of RNase H2, an endonuclease that specifically degrades the RNA of RNA:DNA hybrids. Participates in DNA replication, possibly by mediating the removal of lagging-strand Okazaki fragment RNA primers during DNA replication. Mediates the excision of single ribonucleotides from DNA:RNA duplexes.</text>
</comment>
<feature type="region of interest" description="Disordered" evidence="6">
    <location>
        <begin position="100"/>
        <end position="128"/>
    </location>
</feature>
<comment type="caution">
    <text evidence="9">The sequence shown here is derived from an EMBL/GenBank/DDBJ whole genome shotgun (WGS) entry which is preliminary data.</text>
</comment>
<feature type="domain" description="Rnh202 triple barrel" evidence="8">
    <location>
        <begin position="40"/>
        <end position="149"/>
    </location>
</feature>
<organism evidence="9 10">
    <name type="scientific">Glutinoglossum americanum</name>
    <dbReference type="NCBI Taxonomy" id="1670608"/>
    <lineage>
        <taxon>Eukaryota</taxon>
        <taxon>Fungi</taxon>
        <taxon>Dikarya</taxon>
        <taxon>Ascomycota</taxon>
        <taxon>Pezizomycotina</taxon>
        <taxon>Geoglossomycetes</taxon>
        <taxon>Geoglossales</taxon>
        <taxon>Geoglossaceae</taxon>
        <taxon>Glutinoglossum</taxon>
    </lineage>
</organism>
<feature type="compositionally biased region" description="Low complexity" evidence="6">
    <location>
        <begin position="293"/>
        <end position="305"/>
    </location>
</feature>
<evidence type="ECO:0000256" key="2">
    <source>
        <dbReference type="ARBA" id="ARBA00019062"/>
    </source>
</evidence>
<name>A0A9P8L440_9PEZI</name>
<evidence type="ECO:0000256" key="3">
    <source>
        <dbReference type="ARBA" id="ARBA00023242"/>
    </source>
</evidence>
<accession>A0A9P8L440</accession>
<protein>
    <recommendedName>
        <fullName evidence="2">Ribonuclease H2 subunit B</fullName>
    </recommendedName>
    <alternativeName>
        <fullName evidence="5">Ribonuclease HI subunit B</fullName>
    </alternativeName>
</protein>
<dbReference type="InterPro" id="IPR019024">
    <property type="entry name" value="RNase_H2_suB_wHTH"/>
</dbReference>
<dbReference type="Proteomes" id="UP000698800">
    <property type="component" value="Unassembled WGS sequence"/>
</dbReference>